<dbReference type="KEGG" id="smo:SELMODRAFT_421406"/>
<gene>
    <name evidence="1" type="ORF">SELMODRAFT_421406</name>
</gene>
<dbReference type="HOGENOM" id="CLU_961078_0_0_1"/>
<keyword evidence="2" id="KW-1185">Reference proteome</keyword>
<accession>D8SF65</accession>
<dbReference type="InParanoid" id="D8SF65"/>
<protein>
    <submittedName>
        <fullName evidence="1">Uncharacterized protein</fullName>
    </submittedName>
</protein>
<dbReference type="Gramene" id="EFJ17100">
    <property type="protein sequence ID" value="EFJ17100"/>
    <property type="gene ID" value="SELMODRAFT_421406"/>
</dbReference>
<dbReference type="Proteomes" id="UP000001514">
    <property type="component" value="Unassembled WGS sequence"/>
</dbReference>
<organism evidence="2">
    <name type="scientific">Selaginella moellendorffii</name>
    <name type="common">Spikemoss</name>
    <dbReference type="NCBI Taxonomy" id="88036"/>
    <lineage>
        <taxon>Eukaryota</taxon>
        <taxon>Viridiplantae</taxon>
        <taxon>Streptophyta</taxon>
        <taxon>Embryophyta</taxon>
        <taxon>Tracheophyta</taxon>
        <taxon>Lycopodiopsida</taxon>
        <taxon>Selaginellales</taxon>
        <taxon>Selaginellaceae</taxon>
        <taxon>Selaginella</taxon>
    </lineage>
</organism>
<evidence type="ECO:0000313" key="1">
    <source>
        <dbReference type="EMBL" id="EFJ17100.1"/>
    </source>
</evidence>
<sequence length="290" mass="32104">MDDPRVWICYGGEPGFFWRAIHNTFPLSAVQRKWQLAAVYVENTAVRESSSMRDLLQLGCGTGTREDPLIIRGELATDAIAQELFYCQTIPSQVAAFTLTGDRQVQLWQIARHFGLWPWTAWIKGAGREGKLFIEHVQRSSERRGSPEEPFQLRGYYGPFSKGDVGSFRSFASSDGVLDLELGEPLHISFSTSVYSASMISGGGEEVVLKLDYDPGRNLCAKIGLECAALADLRDAGIMSRSLPVLVRRGFYRPSGSLSLQREYGEVSGIVTKPRAVAMGTWSSRLQVIA</sequence>
<evidence type="ECO:0000313" key="2">
    <source>
        <dbReference type="Proteomes" id="UP000001514"/>
    </source>
</evidence>
<name>D8SF65_SELML</name>
<dbReference type="EMBL" id="GL377616">
    <property type="protein sequence ID" value="EFJ17100.1"/>
    <property type="molecule type" value="Genomic_DNA"/>
</dbReference>
<reference evidence="1 2" key="1">
    <citation type="journal article" date="2011" name="Science">
        <title>The Selaginella genome identifies genetic changes associated with the evolution of vascular plants.</title>
        <authorList>
            <person name="Banks J.A."/>
            <person name="Nishiyama T."/>
            <person name="Hasebe M."/>
            <person name="Bowman J.L."/>
            <person name="Gribskov M."/>
            <person name="dePamphilis C."/>
            <person name="Albert V.A."/>
            <person name="Aono N."/>
            <person name="Aoyama T."/>
            <person name="Ambrose B.A."/>
            <person name="Ashton N.W."/>
            <person name="Axtell M.J."/>
            <person name="Barker E."/>
            <person name="Barker M.S."/>
            <person name="Bennetzen J.L."/>
            <person name="Bonawitz N.D."/>
            <person name="Chapple C."/>
            <person name="Cheng C."/>
            <person name="Correa L.G."/>
            <person name="Dacre M."/>
            <person name="DeBarry J."/>
            <person name="Dreyer I."/>
            <person name="Elias M."/>
            <person name="Engstrom E.M."/>
            <person name="Estelle M."/>
            <person name="Feng L."/>
            <person name="Finet C."/>
            <person name="Floyd S.K."/>
            <person name="Frommer W.B."/>
            <person name="Fujita T."/>
            <person name="Gramzow L."/>
            <person name="Gutensohn M."/>
            <person name="Harholt J."/>
            <person name="Hattori M."/>
            <person name="Heyl A."/>
            <person name="Hirai T."/>
            <person name="Hiwatashi Y."/>
            <person name="Ishikawa M."/>
            <person name="Iwata M."/>
            <person name="Karol K.G."/>
            <person name="Koehler B."/>
            <person name="Kolukisaoglu U."/>
            <person name="Kubo M."/>
            <person name="Kurata T."/>
            <person name="Lalonde S."/>
            <person name="Li K."/>
            <person name="Li Y."/>
            <person name="Litt A."/>
            <person name="Lyons E."/>
            <person name="Manning G."/>
            <person name="Maruyama T."/>
            <person name="Michael T.P."/>
            <person name="Mikami K."/>
            <person name="Miyazaki S."/>
            <person name="Morinaga S."/>
            <person name="Murata T."/>
            <person name="Mueller-Roeber B."/>
            <person name="Nelson D.R."/>
            <person name="Obara M."/>
            <person name="Oguri Y."/>
            <person name="Olmstead R.G."/>
            <person name="Onodera N."/>
            <person name="Petersen B.L."/>
            <person name="Pils B."/>
            <person name="Prigge M."/>
            <person name="Rensing S.A."/>
            <person name="Riano-Pachon D.M."/>
            <person name="Roberts A.W."/>
            <person name="Sato Y."/>
            <person name="Scheller H.V."/>
            <person name="Schulz B."/>
            <person name="Schulz C."/>
            <person name="Shakirov E.V."/>
            <person name="Shibagaki N."/>
            <person name="Shinohara N."/>
            <person name="Shippen D.E."/>
            <person name="Soerensen I."/>
            <person name="Sotooka R."/>
            <person name="Sugimoto N."/>
            <person name="Sugita M."/>
            <person name="Sumikawa N."/>
            <person name="Tanurdzic M."/>
            <person name="Theissen G."/>
            <person name="Ulvskov P."/>
            <person name="Wakazuki S."/>
            <person name="Weng J.K."/>
            <person name="Willats W.W."/>
            <person name="Wipf D."/>
            <person name="Wolf P.G."/>
            <person name="Yang L."/>
            <person name="Zimmer A.D."/>
            <person name="Zhu Q."/>
            <person name="Mitros T."/>
            <person name="Hellsten U."/>
            <person name="Loque D."/>
            <person name="Otillar R."/>
            <person name="Salamov A."/>
            <person name="Schmutz J."/>
            <person name="Shapiro H."/>
            <person name="Lindquist E."/>
            <person name="Lucas S."/>
            <person name="Rokhsar D."/>
            <person name="Grigoriev I.V."/>
        </authorList>
    </citation>
    <scope>NUCLEOTIDE SEQUENCE [LARGE SCALE GENOMIC DNA]</scope>
</reference>
<dbReference type="AlphaFoldDB" id="D8SF65"/>
<proteinExistence type="predicted"/>